<evidence type="ECO:0000313" key="3">
    <source>
        <dbReference type="Proteomes" id="UP000636891"/>
    </source>
</evidence>
<name>A0ABR7CPV5_9BACT</name>
<sequence length="321" mass="36395">MQFRTPINITPCGFRIGYAQRGLLLGSCFAENIGMRMKRYKLPVVFNPFGILFNPASVARTLTRLDSGKLYEANDLTRSGDLWVSFDHHGSLASVDRDEALKTINQAVQSGARALREAGYLILTLGTAWVYQLRETGEIVCNCHKRPSGEFLRRRLSVDEVVGGFVPLLEGPLKDKPVIWTVSPVRHLGDGLPENALSKSTLIVAIHRLIERYPQCCYFPAFEIMTDDLRDYRFYEKDMAHPSEVAVDYIWEQFCCAALDPSCTGVFRKIDALNRALAHRPLNPESPAYRAFRHQKAAEVRALQQAYPDLDFSRELNFFES</sequence>
<dbReference type="Proteomes" id="UP000636891">
    <property type="component" value="Unassembled WGS sequence"/>
</dbReference>
<dbReference type="RefSeq" id="WP_101573190.1">
    <property type="nucleotide sequence ID" value="NZ_JACOOK010000005.1"/>
</dbReference>
<reference evidence="2 3" key="1">
    <citation type="submission" date="2020-08" db="EMBL/GenBank/DDBJ databases">
        <title>Genome public.</title>
        <authorList>
            <person name="Liu C."/>
            <person name="Sun Q."/>
        </authorList>
    </citation>
    <scope>NUCLEOTIDE SEQUENCE [LARGE SCALE GENOMIC DNA]</scope>
    <source>
        <strain evidence="2 3">New-7</strain>
    </source>
</reference>
<evidence type="ECO:0000259" key="1">
    <source>
        <dbReference type="Pfam" id="PF08885"/>
    </source>
</evidence>
<feature type="domain" description="GSCFA" evidence="1">
    <location>
        <begin position="23"/>
        <end position="254"/>
    </location>
</feature>
<dbReference type="InterPro" id="IPR014982">
    <property type="entry name" value="GSCFA"/>
</dbReference>
<evidence type="ECO:0000313" key="2">
    <source>
        <dbReference type="EMBL" id="MBC5617235.1"/>
    </source>
</evidence>
<organism evidence="2 3">
    <name type="scientific">Alistipes hominis</name>
    <dbReference type="NCBI Taxonomy" id="2763015"/>
    <lineage>
        <taxon>Bacteria</taxon>
        <taxon>Pseudomonadati</taxon>
        <taxon>Bacteroidota</taxon>
        <taxon>Bacteroidia</taxon>
        <taxon>Bacteroidales</taxon>
        <taxon>Rikenellaceae</taxon>
        <taxon>Alistipes</taxon>
    </lineage>
</organism>
<proteinExistence type="predicted"/>
<dbReference type="EMBL" id="JACOOK010000005">
    <property type="protein sequence ID" value="MBC5617235.1"/>
    <property type="molecule type" value="Genomic_DNA"/>
</dbReference>
<accession>A0ABR7CPV5</accession>
<gene>
    <name evidence="2" type="ORF">H8S08_09445</name>
</gene>
<keyword evidence="3" id="KW-1185">Reference proteome</keyword>
<comment type="caution">
    <text evidence="2">The sequence shown here is derived from an EMBL/GenBank/DDBJ whole genome shotgun (WGS) entry which is preliminary data.</text>
</comment>
<dbReference type="Pfam" id="PF08885">
    <property type="entry name" value="GSCFA"/>
    <property type="match status" value="1"/>
</dbReference>
<protein>
    <submittedName>
        <fullName evidence="2">GSCFA domain-containing protein</fullName>
    </submittedName>
</protein>